<dbReference type="InterPro" id="IPR011990">
    <property type="entry name" value="TPR-like_helical_dom_sf"/>
</dbReference>
<dbReference type="AlphaFoldDB" id="A0A1G6C211"/>
<dbReference type="SUPFAM" id="SSF52172">
    <property type="entry name" value="CheY-like"/>
    <property type="match status" value="1"/>
</dbReference>
<gene>
    <name evidence="3" type="ORF">SAMN05660653_01297</name>
</gene>
<feature type="compositionally biased region" description="Basic and acidic residues" evidence="2">
    <location>
        <begin position="10"/>
        <end position="20"/>
    </location>
</feature>
<dbReference type="Proteomes" id="UP000198771">
    <property type="component" value="Unassembled WGS sequence"/>
</dbReference>
<keyword evidence="1" id="KW-0802">TPR repeat</keyword>
<dbReference type="SUPFAM" id="SSF48452">
    <property type="entry name" value="TPR-like"/>
    <property type="match status" value="1"/>
</dbReference>
<feature type="repeat" description="TPR" evidence="1">
    <location>
        <begin position="198"/>
        <end position="231"/>
    </location>
</feature>
<proteinExistence type="predicted"/>
<dbReference type="Pfam" id="PF13414">
    <property type="entry name" value="TPR_11"/>
    <property type="match status" value="1"/>
</dbReference>
<evidence type="ECO:0000256" key="2">
    <source>
        <dbReference type="SAM" id="MobiDB-lite"/>
    </source>
</evidence>
<dbReference type="SMART" id="SM00028">
    <property type="entry name" value="TPR"/>
    <property type="match status" value="4"/>
</dbReference>
<dbReference type="EMBL" id="FMXO01000006">
    <property type="protein sequence ID" value="SDB26901.1"/>
    <property type="molecule type" value="Genomic_DNA"/>
</dbReference>
<evidence type="ECO:0000256" key="1">
    <source>
        <dbReference type="PROSITE-ProRule" id="PRU00339"/>
    </source>
</evidence>
<dbReference type="Gene3D" id="1.25.40.10">
    <property type="entry name" value="Tetratricopeptide repeat domain"/>
    <property type="match status" value="2"/>
</dbReference>
<dbReference type="InterPro" id="IPR019734">
    <property type="entry name" value="TPR_rpt"/>
</dbReference>
<dbReference type="InterPro" id="IPR011006">
    <property type="entry name" value="CheY-like_superfamily"/>
</dbReference>
<dbReference type="Gene3D" id="3.40.50.2300">
    <property type="match status" value="1"/>
</dbReference>
<dbReference type="PROSITE" id="PS50005">
    <property type="entry name" value="TPR"/>
    <property type="match status" value="2"/>
</dbReference>
<reference evidence="3 4" key="1">
    <citation type="submission" date="2016-10" db="EMBL/GenBank/DDBJ databases">
        <authorList>
            <person name="de Groot N.N."/>
        </authorList>
    </citation>
    <scope>NUCLEOTIDE SEQUENCE [LARGE SCALE GENOMIC DNA]</scope>
    <source>
        <strain evidence="3 4">ASO4-2</strain>
    </source>
</reference>
<accession>A0A1G6C211</accession>
<feature type="region of interest" description="Disordered" evidence="2">
    <location>
        <begin position="1"/>
        <end position="20"/>
    </location>
</feature>
<name>A0A1G6C211_9BACT</name>
<feature type="repeat" description="TPR" evidence="1">
    <location>
        <begin position="286"/>
        <end position="319"/>
    </location>
</feature>
<keyword evidence="4" id="KW-1185">Reference proteome</keyword>
<evidence type="ECO:0000313" key="3">
    <source>
        <dbReference type="EMBL" id="SDB26901.1"/>
    </source>
</evidence>
<protein>
    <submittedName>
        <fullName evidence="3">Response regulator receiver domain-containing protein</fullName>
    </submittedName>
</protein>
<evidence type="ECO:0000313" key="4">
    <source>
        <dbReference type="Proteomes" id="UP000198771"/>
    </source>
</evidence>
<sequence length="386" mass="43848">MKKVVLTSSKPKEAPHPAEVKRVPASVSAVELLPSYVMVTSNETNYELDRENLRKVGMVLNCRLTSSSAVLDYIRHNSIKTIVLDSAVSGCHIHELVFQIRKYLRGTPMNLIVISDTSDEGFVIDTITAGCTGFIIRPYTLETLTRHARVKQEADAICINEEVLAEGQSQLHAGNYAAAIEGFEEIVAGNTNDEHDEARKYFDLGNQFLMERKFGKAIVAFNKALRMNHLFIKAYEGLAESYKGKGDLKNCQLYLQKAADEYARMDNFADVKRIFAKITKYDIHAPNAYNTLGIELRHKKMYVEAIHAYINALKLTPKDENIYYNLAKAQMFSKRFSDALSSIRECLFLNENHSEALELYKFFTKVEWLDDKNARLEKNVESLHQA</sequence>
<organism evidence="3 4">
    <name type="scientific">Desulfonatronum thiosulfatophilum</name>
    <dbReference type="NCBI Taxonomy" id="617002"/>
    <lineage>
        <taxon>Bacteria</taxon>
        <taxon>Pseudomonadati</taxon>
        <taxon>Thermodesulfobacteriota</taxon>
        <taxon>Desulfovibrionia</taxon>
        <taxon>Desulfovibrionales</taxon>
        <taxon>Desulfonatronaceae</taxon>
        <taxon>Desulfonatronum</taxon>
    </lineage>
</organism>
<dbReference type="PANTHER" id="PTHR44523:SF1">
    <property type="entry name" value="TETRATRICOPEPTIDE REPEAT PROTEIN 13"/>
    <property type="match status" value="1"/>
</dbReference>
<dbReference type="PANTHER" id="PTHR44523">
    <property type="entry name" value="TETRATRICOPEPTIDE REPEAT PROTEIN 13"/>
    <property type="match status" value="1"/>
</dbReference>
<dbReference type="STRING" id="617002.SAMN05660653_01297"/>